<organism evidence="2 3">
    <name type="scientific">Nocardioides imazamoxiresistens</name>
    <dbReference type="NCBI Taxonomy" id="3231893"/>
    <lineage>
        <taxon>Bacteria</taxon>
        <taxon>Bacillati</taxon>
        <taxon>Actinomycetota</taxon>
        <taxon>Actinomycetes</taxon>
        <taxon>Propionibacteriales</taxon>
        <taxon>Nocardioidaceae</taxon>
        <taxon>Nocardioides</taxon>
    </lineage>
</organism>
<proteinExistence type="predicted"/>
<evidence type="ECO:0000313" key="2">
    <source>
        <dbReference type="EMBL" id="MDT9592346.1"/>
    </source>
</evidence>
<feature type="region of interest" description="Disordered" evidence="1">
    <location>
        <begin position="1"/>
        <end position="50"/>
    </location>
</feature>
<protein>
    <submittedName>
        <fullName evidence="2">Uncharacterized protein</fullName>
    </submittedName>
</protein>
<name>A0ABU3PT32_9ACTN</name>
<feature type="compositionally biased region" description="Basic and acidic residues" evidence="1">
    <location>
        <begin position="1"/>
        <end position="19"/>
    </location>
</feature>
<evidence type="ECO:0000256" key="1">
    <source>
        <dbReference type="SAM" id="MobiDB-lite"/>
    </source>
</evidence>
<comment type="caution">
    <text evidence="2">The sequence shown here is derived from an EMBL/GenBank/DDBJ whole genome shotgun (WGS) entry which is preliminary data.</text>
</comment>
<reference evidence="2 3" key="1">
    <citation type="submission" date="2023-08" db="EMBL/GenBank/DDBJ databases">
        <title>Nocardioides seae sp. nov., a bacterium isolated from a soil.</title>
        <authorList>
            <person name="Wang X."/>
        </authorList>
    </citation>
    <scope>NUCLEOTIDE SEQUENCE [LARGE SCALE GENOMIC DNA]</scope>
    <source>
        <strain evidence="2 3">YZH12</strain>
    </source>
</reference>
<dbReference type="Proteomes" id="UP001268542">
    <property type="component" value="Unassembled WGS sequence"/>
</dbReference>
<keyword evidence="3" id="KW-1185">Reference proteome</keyword>
<evidence type="ECO:0000313" key="3">
    <source>
        <dbReference type="Proteomes" id="UP001268542"/>
    </source>
</evidence>
<sequence>MNDARSPRDDETRDEKSEESGGDAASRTAGHDHDSAETRGDSEHPHREDR</sequence>
<gene>
    <name evidence="2" type="ORF">RDV89_04670</name>
</gene>
<dbReference type="RefSeq" id="WP_315731777.1">
    <property type="nucleotide sequence ID" value="NZ_JAVYII010000002.1"/>
</dbReference>
<dbReference type="EMBL" id="JAVYII010000002">
    <property type="protein sequence ID" value="MDT9592346.1"/>
    <property type="molecule type" value="Genomic_DNA"/>
</dbReference>
<accession>A0ABU3PT32</accession>
<feature type="compositionally biased region" description="Basic and acidic residues" evidence="1">
    <location>
        <begin position="29"/>
        <end position="50"/>
    </location>
</feature>